<dbReference type="Proteomes" id="UP000189229">
    <property type="component" value="Unassembled WGS sequence"/>
</dbReference>
<comment type="caution">
    <text evidence="1">The sequence shown here is derived from an EMBL/GenBank/DDBJ whole genome shotgun (WGS) entry which is preliminary data.</text>
</comment>
<evidence type="ECO:0000313" key="1">
    <source>
        <dbReference type="EMBL" id="OOK78407.1"/>
    </source>
</evidence>
<name>A0A1V3XGS3_MYCKA</name>
<dbReference type="EMBL" id="MVBM01000002">
    <property type="protein sequence ID" value="OOK78407.1"/>
    <property type="molecule type" value="Genomic_DNA"/>
</dbReference>
<organism evidence="1 2">
    <name type="scientific">Mycobacterium kansasii</name>
    <dbReference type="NCBI Taxonomy" id="1768"/>
    <lineage>
        <taxon>Bacteria</taxon>
        <taxon>Bacillati</taxon>
        <taxon>Actinomycetota</taxon>
        <taxon>Actinomycetes</taxon>
        <taxon>Mycobacteriales</taxon>
        <taxon>Mycobacteriaceae</taxon>
        <taxon>Mycobacterium</taxon>
    </lineage>
</organism>
<sequence length="40" mass="4255">MQGPNRAAGIATPCAAHVEAAFRSHRAGHIETGRVRRAVM</sequence>
<protein>
    <submittedName>
        <fullName evidence="1">Uncharacterized protein</fullName>
    </submittedName>
</protein>
<gene>
    <name evidence="1" type="ORF">BZL30_2163</name>
</gene>
<accession>A0A1V3XGS3</accession>
<proteinExistence type="predicted"/>
<evidence type="ECO:0000313" key="2">
    <source>
        <dbReference type="Proteomes" id="UP000189229"/>
    </source>
</evidence>
<dbReference type="AlphaFoldDB" id="A0A1V3XGS3"/>
<reference evidence="1 2" key="1">
    <citation type="submission" date="2017-02" db="EMBL/GenBank/DDBJ databases">
        <title>Complete genome sequences of Mycobacterium kansasii strains isolated from rhesus macaques.</title>
        <authorList>
            <person name="Panda A."/>
            <person name="Nagaraj S."/>
            <person name="Zhao X."/>
            <person name="Tettelin H."/>
            <person name="Detolla L.J."/>
        </authorList>
    </citation>
    <scope>NUCLEOTIDE SEQUENCE [LARGE SCALE GENOMIC DNA]</scope>
    <source>
        <strain evidence="1 2">11-3813</strain>
    </source>
</reference>